<feature type="domain" description="Ig-like" evidence="3">
    <location>
        <begin position="31"/>
        <end position="102"/>
    </location>
</feature>
<reference evidence="4" key="2">
    <citation type="submission" date="2024-04" db="UniProtKB">
        <authorList>
            <consortium name="Ensembl"/>
        </authorList>
    </citation>
    <scope>IDENTIFICATION</scope>
</reference>
<dbReference type="InterPro" id="IPR036179">
    <property type="entry name" value="Ig-like_dom_sf"/>
</dbReference>
<dbReference type="GO" id="GO:0005886">
    <property type="term" value="C:plasma membrane"/>
    <property type="evidence" value="ECO:0007669"/>
    <property type="project" value="TreeGrafter"/>
</dbReference>
<dbReference type="Bgee" id="ENSGACG00000013762">
    <property type="expression patterns" value="Expressed in spleen and 12 other cell types or tissues"/>
</dbReference>
<feature type="domain" description="Ig-like" evidence="3">
    <location>
        <begin position="107"/>
        <end position="172"/>
    </location>
</feature>
<sequence length="172" mass="19468">MRTFCTNTPKCKEKHYLEGCFLFCFLFSDGPEFKCPHTYTAVENAPHILSCNLTGYPQPDIVWRKDGKDVVLPEVLTRHDSGQYSITALSKLSNVSVTMEINVLYEPTQIVELEDSEVDVGSDVWLICSSTGNPQPQYSWDFYQAPNVMVKNDDGVARLHIRDANAYNEGSY</sequence>
<dbReference type="GO" id="GO:0050808">
    <property type="term" value="P:synapse organization"/>
    <property type="evidence" value="ECO:0007669"/>
    <property type="project" value="TreeGrafter"/>
</dbReference>
<dbReference type="InterPro" id="IPR007110">
    <property type="entry name" value="Ig-like_dom"/>
</dbReference>
<keyword evidence="2" id="KW-1015">Disulfide bond</keyword>
<dbReference type="AlphaFoldDB" id="G3PKQ1"/>
<dbReference type="PANTHER" id="PTHR45080:SF8">
    <property type="entry name" value="IG-LIKE DOMAIN-CONTAINING PROTEIN"/>
    <property type="match status" value="1"/>
</dbReference>
<dbReference type="GO" id="GO:0008046">
    <property type="term" value="F:axon guidance receptor activity"/>
    <property type="evidence" value="ECO:0007669"/>
    <property type="project" value="TreeGrafter"/>
</dbReference>
<reference evidence="4" key="1">
    <citation type="submission" date="2006-01" db="EMBL/GenBank/DDBJ databases">
        <authorList>
            <person name="Lindblad-Toh K."/>
            <person name="Mauceli E."/>
            <person name="Grabherr M."/>
            <person name="Chang J.L."/>
            <person name="Lander E.S."/>
        </authorList>
    </citation>
    <scope>NUCLEOTIDE SEQUENCE [LARGE SCALE GENOMIC DNA]</scope>
</reference>
<dbReference type="PANTHER" id="PTHR45080">
    <property type="entry name" value="CONTACTIN 5"/>
    <property type="match status" value="1"/>
</dbReference>
<proteinExistence type="predicted"/>
<evidence type="ECO:0000259" key="3">
    <source>
        <dbReference type="PROSITE" id="PS50835"/>
    </source>
</evidence>
<dbReference type="PROSITE" id="PS50835">
    <property type="entry name" value="IG_LIKE"/>
    <property type="match status" value="2"/>
</dbReference>
<dbReference type="InterPro" id="IPR050958">
    <property type="entry name" value="Cell_Adh-Cytoskel_Orgn"/>
</dbReference>
<evidence type="ECO:0000256" key="1">
    <source>
        <dbReference type="ARBA" id="ARBA00022729"/>
    </source>
</evidence>
<dbReference type="Ensembl" id="ENSGACT00000018216.1">
    <property type="protein sequence ID" value="ENSGACP00000018181.1"/>
    <property type="gene ID" value="ENSGACG00000013762.1"/>
</dbReference>
<dbReference type="InterPro" id="IPR013783">
    <property type="entry name" value="Ig-like_fold"/>
</dbReference>
<dbReference type="Pfam" id="PF13927">
    <property type="entry name" value="Ig_3"/>
    <property type="match status" value="1"/>
</dbReference>
<organism evidence="4">
    <name type="scientific">Gasterosteus aculeatus</name>
    <name type="common">Three-spined stickleback</name>
    <dbReference type="NCBI Taxonomy" id="69293"/>
    <lineage>
        <taxon>Eukaryota</taxon>
        <taxon>Metazoa</taxon>
        <taxon>Chordata</taxon>
        <taxon>Craniata</taxon>
        <taxon>Vertebrata</taxon>
        <taxon>Euteleostomi</taxon>
        <taxon>Actinopterygii</taxon>
        <taxon>Neopterygii</taxon>
        <taxon>Teleostei</taxon>
        <taxon>Neoteleostei</taxon>
        <taxon>Acanthomorphata</taxon>
        <taxon>Eupercaria</taxon>
        <taxon>Perciformes</taxon>
        <taxon>Cottioidei</taxon>
        <taxon>Gasterosteales</taxon>
        <taxon>Gasterosteidae</taxon>
        <taxon>Gasterosteus</taxon>
    </lineage>
</organism>
<dbReference type="GO" id="GO:0007156">
    <property type="term" value="P:homophilic cell adhesion via plasma membrane adhesion molecules"/>
    <property type="evidence" value="ECO:0007669"/>
    <property type="project" value="TreeGrafter"/>
</dbReference>
<dbReference type="GO" id="GO:0030424">
    <property type="term" value="C:axon"/>
    <property type="evidence" value="ECO:0007669"/>
    <property type="project" value="TreeGrafter"/>
</dbReference>
<dbReference type="SUPFAM" id="SSF48726">
    <property type="entry name" value="Immunoglobulin"/>
    <property type="match status" value="2"/>
</dbReference>
<dbReference type="Gene3D" id="2.60.40.10">
    <property type="entry name" value="Immunoglobulins"/>
    <property type="match status" value="2"/>
</dbReference>
<evidence type="ECO:0000256" key="2">
    <source>
        <dbReference type="ARBA" id="ARBA00023157"/>
    </source>
</evidence>
<keyword evidence="1" id="KW-0732">Signal</keyword>
<name>G3PKQ1_GASAC</name>
<evidence type="ECO:0000313" key="4">
    <source>
        <dbReference type="Ensembl" id="ENSGACP00000018181.1"/>
    </source>
</evidence>
<dbReference type="GO" id="GO:0043025">
    <property type="term" value="C:neuronal cell body"/>
    <property type="evidence" value="ECO:0007669"/>
    <property type="project" value="TreeGrafter"/>
</dbReference>
<accession>G3PKQ1</accession>
<protein>
    <recommendedName>
        <fullName evidence="3">Ig-like domain-containing protein</fullName>
    </recommendedName>
</protein>